<dbReference type="Pfam" id="PF00877">
    <property type="entry name" value="NLPC_P60"/>
    <property type="match status" value="1"/>
</dbReference>
<feature type="domain" description="NlpC/P60" evidence="7">
    <location>
        <begin position="143"/>
        <end position="260"/>
    </location>
</feature>
<dbReference type="SUPFAM" id="SSF54001">
    <property type="entry name" value="Cysteine proteinases"/>
    <property type="match status" value="1"/>
</dbReference>
<evidence type="ECO:0000256" key="3">
    <source>
        <dbReference type="ARBA" id="ARBA00022801"/>
    </source>
</evidence>
<comment type="caution">
    <text evidence="8">The sequence shown here is derived from an EMBL/GenBank/DDBJ whole genome shotgun (WGS) entry which is preliminary data.</text>
</comment>
<feature type="chain" id="PRO_5045289992" evidence="6">
    <location>
        <begin position="33"/>
        <end position="261"/>
    </location>
</feature>
<accession>A0ABT7SJD2</accession>
<name>A0ABT7SJD2_9CELL</name>
<feature type="signal peptide" evidence="6">
    <location>
        <begin position="1"/>
        <end position="32"/>
    </location>
</feature>
<gene>
    <name evidence="8" type="ORF">QRT04_15280</name>
</gene>
<comment type="similarity">
    <text evidence="1">Belongs to the peptidase C40 family.</text>
</comment>
<dbReference type="Gene3D" id="3.90.1720.10">
    <property type="entry name" value="endopeptidase domain like (from Nostoc punctiforme)"/>
    <property type="match status" value="1"/>
</dbReference>
<keyword evidence="4" id="KW-0788">Thiol protease</keyword>
<organism evidence="8 9">
    <name type="scientific">Cellulomonas alba</name>
    <dbReference type="NCBI Taxonomy" id="3053467"/>
    <lineage>
        <taxon>Bacteria</taxon>
        <taxon>Bacillati</taxon>
        <taxon>Actinomycetota</taxon>
        <taxon>Actinomycetes</taxon>
        <taxon>Micrococcales</taxon>
        <taxon>Cellulomonadaceae</taxon>
        <taxon>Cellulomonas</taxon>
    </lineage>
</organism>
<sequence>MNERHHRGVRRTLGVLVTAVVATAGLSAPAFATDPAAGTTGGTTQSTTTPTVASHTTIAVDRSFQRSAPPVATVRTTADGKATPSTTTLYVSGKRVATVKTTGTTKVRLPRQLGVGRHSVVAVSTPATTSVKKSEARTTVTAHKYGSRIVEDAVTYSGVRYKHGGTSRHGMDCSGFTQRVFRDTHVKKLPRTASAQAHVGKRVSRAHARPGDLVHTTGHVGIYVGDGKMIDAPRPGKKIHVRTMYAAHWTFIRVSNAAITI</sequence>
<evidence type="ECO:0000256" key="1">
    <source>
        <dbReference type="ARBA" id="ARBA00007074"/>
    </source>
</evidence>
<evidence type="ECO:0000313" key="9">
    <source>
        <dbReference type="Proteomes" id="UP001529338"/>
    </source>
</evidence>
<evidence type="ECO:0000256" key="6">
    <source>
        <dbReference type="SAM" id="SignalP"/>
    </source>
</evidence>
<keyword evidence="2" id="KW-0645">Protease</keyword>
<dbReference type="PANTHER" id="PTHR47053:SF1">
    <property type="entry name" value="MUREIN DD-ENDOPEPTIDASE MEPH-RELATED"/>
    <property type="match status" value="1"/>
</dbReference>
<dbReference type="Proteomes" id="UP001529338">
    <property type="component" value="Unassembled WGS sequence"/>
</dbReference>
<dbReference type="InterPro" id="IPR000064">
    <property type="entry name" value="NLP_P60_dom"/>
</dbReference>
<reference evidence="8 9" key="1">
    <citation type="submission" date="2023-06" db="EMBL/GenBank/DDBJ databases">
        <title>Cellulomonas sp. MW4 Whole genome sequence.</title>
        <authorList>
            <person name="Park S."/>
        </authorList>
    </citation>
    <scope>NUCLEOTIDE SEQUENCE [LARGE SCALE GENOMIC DNA]</scope>
    <source>
        <strain evidence="8 9">MW4</strain>
    </source>
</reference>
<evidence type="ECO:0000256" key="2">
    <source>
        <dbReference type="ARBA" id="ARBA00022670"/>
    </source>
</evidence>
<protein>
    <submittedName>
        <fullName evidence="8">C40 family peptidase</fullName>
    </submittedName>
</protein>
<dbReference type="PANTHER" id="PTHR47053">
    <property type="entry name" value="MUREIN DD-ENDOPEPTIDASE MEPH-RELATED"/>
    <property type="match status" value="1"/>
</dbReference>
<keyword evidence="6" id="KW-0732">Signal</keyword>
<dbReference type="EMBL" id="JAUCGQ010000003">
    <property type="protein sequence ID" value="MDM7856299.1"/>
    <property type="molecule type" value="Genomic_DNA"/>
</dbReference>
<dbReference type="InterPro" id="IPR038765">
    <property type="entry name" value="Papain-like_cys_pep_sf"/>
</dbReference>
<keyword evidence="3" id="KW-0378">Hydrolase</keyword>
<dbReference type="PROSITE" id="PS51935">
    <property type="entry name" value="NLPC_P60"/>
    <property type="match status" value="1"/>
</dbReference>
<evidence type="ECO:0000313" key="8">
    <source>
        <dbReference type="EMBL" id="MDM7856299.1"/>
    </source>
</evidence>
<evidence type="ECO:0000259" key="7">
    <source>
        <dbReference type="PROSITE" id="PS51935"/>
    </source>
</evidence>
<dbReference type="InterPro" id="IPR051202">
    <property type="entry name" value="Peptidase_C40"/>
</dbReference>
<keyword evidence="9" id="KW-1185">Reference proteome</keyword>
<evidence type="ECO:0000256" key="5">
    <source>
        <dbReference type="SAM" id="MobiDB-lite"/>
    </source>
</evidence>
<proteinExistence type="inferred from homology"/>
<evidence type="ECO:0000256" key="4">
    <source>
        <dbReference type="ARBA" id="ARBA00022807"/>
    </source>
</evidence>
<feature type="region of interest" description="Disordered" evidence="5">
    <location>
        <begin position="31"/>
        <end position="52"/>
    </location>
</feature>
<dbReference type="RefSeq" id="WP_289456448.1">
    <property type="nucleotide sequence ID" value="NZ_JAUCGQ010000003.1"/>
</dbReference>